<dbReference type="PANTHER" id="PTHR12236">
    <property type="entry name" value="STRUCTURAL CONTITUENT OF CUTICLE"/>
    <property type="match status" value="1"/>
</dbReference>
<dbReference type="GO" id="GO:0005615">
    <property type="term" value="C:extracellular space"/>
    <property type="evidence" value="ECO:0007669"/>
    <property type="project" value="TreeGrafter"/>
</dbReference>
<dbReference type="PROSITE" id="PS51155">
    <property type="entry name" value="CHIT_BIND_RR_2"/>
    <property type="match status" value="1"/>
</dbReference>
<dbReference type="PROSITE" id="PS00233">
    <property type="entry name" value="CHIT_BIND_RR_1"/>
    <property type="match status" value="1"/>
</dbReference>
<keyword evidence="5" id="KW-1185">Reference proteome</keyword>
<dbReference type="GO" id="GO:0042302">
    <property type="term" value="F:structural constituent of cuticle"/>
    <property type="evidence" value="ECO:0007669"/>
    <property type="project" value="UniProtKB-UniRule"/>
</dbReference>
<dbReference type="InterPro" id="IPR000618">
    <property type="entry name" value="Insect_cuticle"/>
</dbReference>
<dbReference type="OrthoDB" id="6381807at2759"/>
<evidence type="ECO:0000256" key="2">
    <source>
        <dbReference type="PROSITE-ProRule" id="PRU00497"/>
    </source>
</evidence>
<accession>A0A1V9WZ80</accession>
<evidence type="ECO:0000313" key="5">
    <source>
        <dbReference type="Proteomes" id="UP000192247"/>
    </source>
</evidence>
<dbReference type="GO" id="GO:0031012">
    <property type="term" value="C:extracellular matrix"/>
    <property type="evidence" value="ECO:0007669"/>
    <property type="project" value="TreeGrafter"/>
</dbReference>
<dbReference type="PANTHER" id="PTHR12236:SF79">
    <property type="entry name" value="CUTICULAR PROTEIN 50CB-RELATED"/>
    <property type="match status" value="1"/>
</dbReference>
<comment type="caution">
    <text evidence="4">The sequence shown here is derived from an EMBL/GenBank/DDBJ whole genome shotgun (WGS) entry which is preliminary data.</text>
</comment>
<sequence>MYINLGARTHIHEESCQHDASLPFSQILSVNAISLIAVVAYGQQVKTYFSNRRVLADSCRHCPAEGNSTPPRRPPQSEHVLLGFVPLPVGNVNTNITAYSSAGGRRPATRTLALADIPTLNEGIRYPPVPPYTFDYVVSTAEGNHGRRESGNCAGKVSGSYTIQLADGRSRAVKYRADETGYRAKVRSNEFGTDSRSPADVALRSSARPPRAASLPTRLPREATLLDERDSAFRRQGLAYHKKT</sequence>
<evidence type="ECO:0000256" key="1">
    <source>
        <dbReference type="ARBA" id="ARBA00022460"/>
    </source>
</evidence>
<keyword evidence="1 2" id="KW-0193">Cuticle</keyword>
<evidence type="ECO:0000313" key="4">
    <source>
        <dbReference type="EMBL" id="OQR66481.1"/>
    </source>
</evidence>
<dbReference type="Pfam" id="PF00379">
    <property type="entry name" value="Chitin_bind_4"/>
    <property type="match status" value="1"/>
</dbReference>
<protein>
    <submittedName>
        <fullName evidence="4">Cuticle protein 10.9-like</fullName>
    </submittedName>
</protein>
<organism evidence="4 5">
    <name type="scientific">Tropilaelaps mercedesae</name>
    <dbReference type="NCBI Taxonomy" id="418985"/>
    <lineage>
        <taxon>Eukaryota</taxon>
        <taxon>Metazoa</taxon>
        <taxon>Ecdysozoa</taxon>
        <taxon>Arthropoda</taxon>
        <taxon>Chelicerata</taxon>
        <taxon>Arachnida</taxon>
        <taxon>Acari</taxon>
        <taxon>Parasitiformes</taxon>
        <taxon>Mesostigmata</taxon>
        <taxon>Gamasina</taxon>
        <taxon>Dermanyssoidea</taxon>
        <taxon>Laelapidae</taxon>
        <taxon>Tropilaelaps</taxon>
    </lineage>
</organism>
<proteinExistence type="predicted"/>
<dbReference type="AlphaFoldDB" id="A0A1V9WZ80"/>
<dbReference type="InParanoid" id="A0A1V9WZ80"/>
<reference evidence="4 5" key="1">
    <citation type="journal article" date="2017" name="Gigascience">
        <title>Draft genome of the honey bee ectoparasitic mite, Tropilaelaps mercedesae, is shaped by the parasitic life history.</title>
        <authorList>
            <person name="Dong X."/>
            <person name="Armstrong S.D."/>
            <person name="Xia D."/>
            <person name="Makepeace B.L."/>
            <person name="Darby A.C."/>
            <person name="Kadowaki T."/>
        </authorList>
    </citation>
    <scope>NUCLEOTIDE SEQUENCE [LARGE SCALE GENOMIC DNA]</scope>
    <source>
        <strain evidence="4">Wuxi-XJTLU</strain>
    </source>
</reference>
<feature type="region of interest" description="Disordered" evidence="3">
    <location>
        <begin position="188"/>
        <end position="218"/>
    </location>
</feature>
<evidence type="ECO:0000256" key="3">
    <source>
        <dbReference type="SAM" id="MobiDB-lite"/>
    </source>
</evidence>
<name>A0A1V9WZ80_9ACAR</name>
<dbReference type="EMBL" id="MNPL01032289">
    <property type="protein sequence ID" value="OQR66481.1"/>
    <property type="molecule type" value="Genomic_DNA"/>
</dbReference>
<gene>
    <name evidence="4" type="ORF">BIW11_02341</name>
</gene>
<dbReference type="InterPro" id="IPR031311">
    <property type="entry name" value="CHIT_BIND_RR_consensus"/>
</dbReference>
<feature type="compositionally biased region" description="Low complexity" evidence="3">
    <location>
        <begin position="202"/>
        <end position="218"/>
    </location>
</feature>
<dbReference type="Proteomes" id="UP000192247">
    <property type="component" value="Unassembled WGS sequence"/>
</dbReference>
<dbReference type="InterPro" id="IPR051217">
    <property type="entry name" value="Insect_Cuticle_Struc_Prot"/>
</dbReference>